<name>A0ABW7SW67_9ACTN</name>
<proteinExistence type="predicted"/>
<dbReference type="PROSITE" id="PS00197">
    <property type="entry name" value="2FE2S_FER_1"/>
    <property type="match status" value="1"/>
</dbReference>
<accession>A0ABW7SW67</accession>
<evidence type="ECO:0000313" key="1">
    <source>
        <dbReference type="EMBL" id="MFI0796932.1"/>
    </source>
</evidence>
<dbReference type="Proteomes" id="UP001611075">
    <property type="component" value="Unassembled WGS sequence"/>
</dbReference>
<dbReference type="InterPro" id="IPR006058">
    <property type="entry name" value="2Fe2S_fd_BS"/>
</dbReference>
<organism evidence="1 2">
    <name type="scientific">Micromonospora rubida</name>
    <dbReference type="NCBI Taxonomy" id="2697657"/>
    <lineage>
        <taxon>Bacteria</taxon>
        <taxon>Bacillati</taxon>
        <taxon>Actinomycetota</taxon>
        <taxon>Actinomycetes</taxon>
        <taxon>Micromonosporales</taxon>
        <taxon>Micromonosporaceae</taxon>
        <taxon>Micromonospora</taxon>
    </lineage>
</organism>
<dbReference type="EMBL" id="JBIRPU010000038">
    <property type="protein sequence ID" value="MFI0796932.1"/>
    <property type="molecule type" value="Genomic_DNA"/>
</dbReference>
<evidence type="ECO:0008006" key="3">
    <source>
        <dbReference type="Google" id="ProtNLM"/>
    </source>
</evidence>
<comment type="caution">
    <text evidence="1">The sequence shown here is derived from an EMBL/GenBank/DDBJ whole genome shotgun (WGS) entry which is preliminary data.</text>
</comment>
<evidence type="ECO:0000313" key="2">
    <source>
        <dbReference type="Proteomes" id="UP001611075"/>
    </source>
</evidence>
<keyword evidence="2" id="KW-1185">Reference proteome</keyword>
<dbReference type="RefSeq" id="WP_387020342.1">
    <property type="nucleotide sequence ID" value="NZ_JBIRPU010000038.1"/>
</dbReference>
<gene>
    <name evidence="1" type="ORF">ACH4OY_30250</name>
</gene>
<protein>
    <recommendedName>
        <fullName evidence="3">4Fe-4S ferredoxin-type domain-containing protein</fullName>
    </recommendedName>
</protein>
<reference evidence="1 2" key="1">
    <citation type="submission" date="2024-10" db="EMBL/GenBank/DDBJ databases">
        <title>The Natural Products Discovery Center: Release of the First 8490 Sequenced Strains for Exploring Actinobacteria Biosynthetic Diversity.</title>
        <authorList>
            <person name="Kalkreuter E."/>
            <person name="Kautsar S.A."/>
            <person name="Yang D."/>
            <person name="Bader C.D."/>
            <person name="Teijaro C.N."/>
            <person name="Fluegel L."/>
            <person name="Davis C.M."/>
            <person name="Simpson J.R."/>
            <person name="Lauterbach L."/>
            <person name="Steele A.D."/>
            <person name="Gui C."/>
            <person name="Meng S."/>
            <person name="Li G."/>
            <person name="Viehrig K."/>
            <person name="Ye F."/>
            <person name="Su P."/>
            <person name="Kiefer A.F."/>
            <person name="Nichols A."/>
            <person name="Cepeda A.J."/>
            <person name="Yan W."/>
            <person name="Fan B."/>
            <person name="Jiang Y."/>
            <person name="Adhikari A."/>
            <person name="Zheng C.-J."/>
            <person name="Schuster L."/>
            <person name="Cowan T.M."/>
            <person name="Smanski M.J."/>
            <person name="Chevrette M.G."/>
            <person name="De Carvalho L.P.S."/>
            <person name="Shen B."/>
        </authorList>
    </citation>
    <scope>NUCLEOTIDE SEQUENCE [LARGE SCALE GENOMIC DNA]</scope>
    <source>
        <strain evidence="1 2">NPDC021253</strain>
    </source>
</reference>
<sequence length="303" mass="32578">MNPTYHGFLPQHTASTHRVFAIVDHGKGETVEALATFPTAERADIIADMLNLLTVEHPPELTRDRLLAALAVEPGPVRASVTSVLDALRPSRLALAVRLRRRITAGIASFPVSGCPSGGCSTCTTCGDGCLDCPACESSECDACLMPVITPRTALLLHAAAEILSDELSGVIGDPEILADFPPFVQHLNPAAVDLFGTAFLNLATDLAHGQEPQPRTSAEEVALHLMTDRANALLETDTFEDEVTQLPESSADYDWDGILDVMFEDDDYAGLMAYRGKLPAKEVASLFERFDSMPKRPYATAS</sequence>